<dbReference type="InterPro" id="IPR050437">
    <property type="entry name" value="Ribos_protein_bS1-like"/>
</dbReference>
<dbReference type="FunFam" id="2.40.50.140:FF:000051">
    <property type="entry name" value="RNA-binding transcriptional accessory protein"/>
    <property type="match status" value="1"/>
</dbReference>
<dbReference type="FunFam" id="1.10.10.650:FF:000001">
    <property type="entry name" value="S1 RNA-binding domain 1"/>
    <property type="match status" value="1"/>
</dbReference>
<evidence type="ECO:0000313" key="4">
    <source>
        <dbReference type="Proteomes" id="UP000306145"/>
    </source>
</evidence>
<sequence length="814" mass="87507">MQGGTHRRRRIEIVTQSVHQRIADELGVAERQVRAAVELLDGGATVPFIARYRKEATGLLDDTQLRTLEERLRYLRELDERRAAVLESIRGQGKLDEALEAQIMAADSKSRLEDIYLPYKPKRRTRAQIAREAGLAPLAETLLADPTQDPRATAAGFVDAEKGVADAAAALEGARAILIETFAEDADLIGTLREQMWSRGRLVSRVREGQETAGAKFADYFDFSEPYPKLPSHRILAMFRGEKEGVLDLTMEPEEAGEADAAPTGPSRYEAAIAGRFGVSDAGRPADRWLADTVRWAWRTRILIHLGADLRMRLWQAAEEEAVRVFATNLRDLLLAAPAGTRPTMGLDPGLRTGVKVAVVDATGKVLATDTIYPHEPRRQWDASVETLARLAGAHGVELIAIGNGTASRETDKLAGDLIKRHPQLNLTKVMVSEAGASVYSASAYASQELPGMDVSLRGAVSIARRLQDPLAELVKIDPRSIGVGQYQHDLSEVKLSRSLDAVVEDCVNAVGVDVNTASAPLLTRVSGIGAGLAENIVLHRDANGPFRSRTDLKKVARLGPKAFEQCAGFLRIPDGDDPLDSSSVHPEAYPVVRRILASTGQDLRSVIGRSAILRGLRATDFVDDRFGLPTVTDILAELEKPGRDPRPEFRTATFVEGVEKIGDLTPGMVLEGVVTNVAAFGAFVDVGVHQDGLVHVSAMSRTFVKDPREVVKSGDVVKVRVLDVDVPRKRISLTLRLEDEPAATGGGGARTGQEGRGPAQRGPQAGRGGQGGRDGQSGGRGGHGGGRGGQQRQGAPAPANDAMAEALRRAGLA</sequence>
<name>A0A5C4QLB2_9ACTN</name>
<dbReference type="InterPro" id="IPR055179">
    <property type="entry name" value="Tex-like_central_region"/>
</dbReference>
<dbReference type="GO" id="GO:0006412">
    <property type="term" value="P:translation"/>
    <property type="evidence" value="ECO:0007669"/>
    <property type="project" value="TreeGrafter"/>
</dbReference>
<dbReference type="Proteomes" id="UP000306145">
    <property type="component" value="Unassembled WGS sequence"/>
</dbReference>
<dbReference type="InterPro" id="IPR012337">
    <property type="entry name" value="RNaseH-like_sf"/>
</dbReference>
<keyword evidence="4" id="KW-1185">Reference proteome</keyword>
<dbReference type="Gene3D" id="1.10.10.650">
    <property type="entry name" value="RuvA domain 2-like"/>
    <property type="match status" value="1"/>
</dbReference>
<dbReference type="SUPFAM" id="SSF47781">
    <property type="entry name" value="RuvA domain 2-like"/>
    <property type="match status" value="2"/>
</dbReference>
<dbReference type="GO" id="GO:0005737">
    <property type="term" value="C:cytoplasm"/>
    <property type="evidence" value="ECO:0007669"/>
    <property type="project" value="UniProtKB-ARBA"/>
</dbReference>
<dbReference type="Pfam" id="PF00575">
    <property type="entry name" value="S1"/>
    <property type="match status" value="1"/>
</dbReference>
<dbReference type="PANTHER" id="PTHR10724">
    <property type="entry name" value="30S RIBOSOMAL PROTEIN S1"/>
    <property type="match status" value="1"/>
</dbReference>
<dbReference type="InterPro" id="IPR006641">
    <property type="entry name" value="YqgF/RNaseH-like_dom"/>
</dbReference>
<comment type="caution">
    <text evidence="3">The sequence shown here is derived from an EMBL/GenBank/DDBJ whole genome shotgun (WGS) entry which is preliminary data.</text>
</comment>
<dbReference type="InterPro" id="IPR023319">
    <property type="entry name" value="Tex-like_HTH_dom_sf"/>
</dbReference>
<feature type="region of interest" description="Disordered" evidence="1">
    <location>
        <begin position="738"/>
        <end position="814"/>
    </location>
</feature>
<dbReference type="InterPro" id="IPR044146">
    <property type="entry name" value="S1_Tex"/>
</dbReference>
<dbReference type="SUPFAM" id="SSF50249">
    <property type="entry name" value="Nucleic acid-binding proteins"/>
    <property type="match status" value="1"/>
</dbReference>
<dbReference type="InterPro" id="IPR010994">
    <property type="entry name" value="RuvA_2-like"/>
</dbReference>
<accession>A0A5C4QLB2</accession>
<dbReference type="CDD" id="cd05685">
    <property type="entry name" value="S1_Tex"/>
    <property type="match status" value="1"/>
</dbReference>
<dbReference type="SUPFAM" id="SSF158832">
    <property type="entry name" value="Tex N-terminal region-like"/>
    <property type="match status" value="1"/>
</dbReference>
<reference evidence="3 4" key="1">
    <citation type="submission" date="2019-06" db="EMBL/GenBank/DDBJ databases">
        <title>Micromonospora ordensis sp. nov., isolated from deep marine sediment.</title>
        <authorList>
            <person name="Veyisoglu A."/>
            <person name="Carro L."/>
            <person name="Klenk H.-P."/>
            <person name="Sahin N."/>
        </authorList>
    </citation>
    <scope>NUCLEOTIDE SEQUENCE [LARGE SCALE GENOMIC DNA]</scope>
    <source>
        <strain evidence="3 4">S2509</strain>
    </source>
</reference>
<dbReference type="InterPro" id="IPR023323">
    <property type="entry name" value="Tex-like_dom_sf"/>
</dbReference>
<dbReference type="AlphaFoldDB" id="A0A5C4QLB2"/>
<dbReference type="GO" id="GO:0003729">
    <property type="term" value="F:mRNA binding"/>
    <property type="evidence" value="ECO:0007669"/>
    <property type="project" value="TreeGrafter"/>
</dbReference>
<evidence type="ECO:0000313" key="3">
    <source>
        <dbReference type="EMBL" id="TNH27631.1"/>
    </source>
</evidence>
<dbReference type="Pfam" id="PF09371">
    <property type="entry name" value="Tex_N"/>
    <property type="match status" value="1"/>
</dbReference>
<protein>
    <submittedName>
        <fullName evidence="3">RNA-binding transcriptional accessory protein</fullName>
    </submittedName>
</protein>
<dbReference type="Pfam" id="PF12836">
    <property type="entry name" value="HHH_3"/>
    <property type="match status" value="1"/>
</dbReference>
<dbReference type="FunFam" id="3.30.420.140:FF:000001">
    <property type="entry name" value="RNA-binding transcriptional accessory protein"/>
    <property type="match status" value="1"/>
</dbReference>
<dbReference type="InterPro" id="IPR003029">
    <property type="entry name" value="S1_domain"/>
</dbReference>
<dbReference type="FunFam" id="1.10.150.310:FF:000001">
    <property type="entry name" value="RNA-binding transcriptional accessory protein"/>
    <property type="match status" value="1"/>
</dbReference>
<dbReference type="GO" id="GO:0003735">
    <property type="term" value="F:structural constituent of ribosome"/>
    <property type="evidence" value="ECO:0007669"/>
    <property type="project" value="TreeGrafter"/>
</dbReference>
<dbReference type="Gene3D" id="3.30.420.140">
    <property type="entry name" value="YqgF/RNase H-like domain"/>
    <property type="match status" value="1"/>
</dbReference>
<dbReference type="SUPFAM" id="SSF53098">
    <property type="entry name" value="Ribonuclease H-like"/>
    <property type="match status" value="1"/>
</dbReference>
<feature type="domain" description="S1 motif" evidence="2">
    <location>
        <begin position="668"/>
        <end position="737"/>
    </location>
</feature>
<dbReference type="EMBL" id="VDFY01000168">
    <property type="protein sequence ID" value="TNH27631.1"/>
    <property type="molecule type" value="Genomic_DNA"/>
</dbReference>
<dbReference type="Pfam" id="PF22706">
    <property type="entry name" value="Tex_central_region"/>
    <property type="match status" value="1"/>
</dbReference>
<gene>
    <name evidence="3" type="ORF">FHG89_17560</name>
</gene>
<dbReference type="Gene3D" id="1.10.3500.10">
    <property type="entry name" value="Tex N-terminal region-like"/>
    <property type="match status" value="1"/>
</dbReference>
<dbReference type="GO" id="GO:0006139">
    <property type="term" value="P:nucleobase-containing compound metabolic process"/>
    <property type="evidence" value="ECO:0007669"/>
    <property type="project" value="InterPro"/>
</dbReference>
<dbReference type="PANTHER" id="PTHR10724:SF10">
    <property type="entry name" value="S1 RNA-BINDING DOMAIN-CONTAINING PROTEIN 1"/>
    <property type="match status" value="1"/>
</dbReference>
<proteinExistence type="predicted"/>
<dbReference type="InterPro" id="IPR041692">
    <property type="entry name" value="HHH_9"/>
</dbReference>
<dbReference type="SMART" id="SM00316">
    <property type="entry name" value="S1"/>
    <property type="match status" value="1"/>
</dbReference>
<dbReference type="OrthoDB" id="9804714at2"/>
<dbReference type="RefSeq" id="WP_139585465.1">
    <property type="nucleotide sequence ID" value="NZ_VDFY01000168.1"/>
</dbReference>
<dbReference type="Gene3D" id="2.40.50.140">
    <property type="entry name" value="Nucleic acid-binding proteins"/>
    <property type="match status" value="1"/>
</dbReference>
<dbReference type="InterPro" id="IPR032639">
    <property type="entry name" value="Tex_YqgF"/>
</dbReference>
<evidence type="ECO:0000259" key="2">
    <source>
        <dbReference type="PROSITE" id="PS50126"/>
    </source>
</evidence>
<organism evidence="3 4">
    <name type="scientific">Micromonospora orduensis</name>
    <dbReference type="NCBI Taxonomy" id="1420891"/>
    <lineage>
        <taxon>Bacteria</taxon>
        <taxon>Bacillati</taxon>
        <taxon>Actinomycetota</taxon>
        <taxon>Actinomycetes</taxon>
        <taxon>Micromonosporales</taxon>
        <taxon>Micromonosporaceae</taxon>
        <taxon>Micromonospora</taxon>
    </lineage>
</organism>
<dbReference type="Pfam" id="PF17674">
    <property type="entry name" value="HHH_9"/>
    <property type="match status" value="1"/>
</dbReference>
<feature type="compositionally biased region" description="Gly residues" evidence="1">
    <location>
        <begin position="766"/>
        <end position="792"/>
    </location>
</feature>
<dbReference type="PROSITE" id="PS50126">
    <property type="entry name" value="S1"/>
    <property type="match status" value="1"/>
</dbReference>
<dbReference type="InterPro" id="IPR012340">
    <property type="entry name" value="NA-bd_OB-fold"/>
</dbReference>
<dbReference type="InterPro" id="IPR018974">
    <property type="entry name" value="Tex-like_N"/>
</dbReference>
<dbReference type="Pfam" id="PF16921">
    <property type="entry name" value="Tex_YqgF"/>
    <property type="match status" value="1"/>
</dbReference>
<dbReference type="InterPro" id="IPR037027">
    <property type="entry name" value="YqgF/RNaseH-like_dom_sf"/>
</dbReference>
<dbReference type="SMART" id="SM00732">
    <property type="entry name" value="YqgFc"/>
    <property type="match status" value="1"/>
</dbReference>
<dbReference type="Gene3D" id="1.10.150.310">
    <property type="entry name" value="Tex RuvX-like domain-like"/>
    <property type="match status" value="1"/>
</dbReference>
<feature type="compositionally biased region" description="Low complexity" evidence="1">
    <location>
        <begin position="793"/>
        <end position="806"/>
    </location>
</feature>
<evidence type="ECO:0000256" key="1">
    <source>
        <dbReference type="SAM" id="MobiDB-lite"/>
    </source>
</evidence>